<evidence type="ECO:0000313" key="2">
    <source>
        <dbReference type="EMBL" id="QFF90716.1"/>
    </source>
</evidence>
<proteinExistence type="predicted"/>
<keyword evidence="2" id="KW-0808">Transferase</keyword>
<dbReference type="InterPro" id="IPR007345">
    <property type="entry name" value="Polysacch_pyruvyl_Trfase"/>
</dbReference>
<dbReference type="GO" id="GO:0016740">
    <property type="term" value="F:transferase activity"/>
    <property type="evidence" value="ECO:0007669"/>
    <property type="project" value="UniProtKB-KW"/>
</dbReference>
<dbReference type="RefSeq" id="WP_025550444.1">
    <property type="nucleotide sequence ID" value="NZ_JACENV010000003.1"/>
</dbReference>
<protein>
    <submittedName>
        <fullName evidence="2">Polysaccharide pyruvyl transferase</fullName>
    </submittedName>
</protein>
<reference evidence="2" key="1">
    <citation type="submission" date="2019-02" db="EMBL/GenBank/DDBJ databases">
        <authorList>
            <person name="Pang Y."/>
        </authorList>
    </citation>
    <scope>NUCLEOTIDE SEQUENCE</scope>
    <source>
        <strain evidence="2">G3498</strain>
    </source>
</reference>
<organism evidence="2">
    <name type="scientific">Vibrio parahaemolyticus</name>
    <dbReference type="NCBI Taxonomy" id="670"/>
    <lineage>
        <taxon>Bacteria</taxon>
        <taxon>Pseudomonadati</taxon>
        <taxon>Pseudomonadota</taxon>
        <taxon>Gammaproteobacteria</taxon>
        <taxon>Vibrionales</taxon>
        <taxon>Vibrionaceae</taxon>
        <taxon>Vibrio</taxon>
    </lineage>
</organism>
<feature type="domain" description="Polysaccharide pyruvyl transferase" evidence="1">
    <location>
        <begin position="29"/>
        <end position="324"/>
    </location>
</feature>
<dbReference type="EMBL" id="MK503854">
    <property type="protein sequence ID" value="QFF90716.1"/>
    <property type="molecule type" value="Genomic_DNA"/>
</dbReference>
<gene>
    <name evidence="2" type="primary">wcaK</name>
</gene>
<name>A0A5P5X6E3_VIBPH</name>
<evidence type="ECO:0000259" key="1">
    <source>
        <dbReference type="Pfam" id="PF04230"/>
    </source>
</evidence>
<dbReference type="Pfam" id="PF04230">
    <property type="entry name" value="PS_pyruv_trans"/>
    <property type="match status" value="1"/>
</dbReference>
<accession>A0A5P5X6E3</accession>
<sequence>MVFERKNNILNFEVKVKKVGLVTYHASHNIGSMLQTYAMQYTLKDRYQLDVEVIDFSSKSQQNMYSMFPIYKTPKGIIRLAVNFLTYPILKSRYNDYENFIKKHFNLSSSSYEYTSQLNNIANDYDYFIAGSDQIWNVNCEDFDDAYFLPFKTNAKKISYAPSLGGKNILNSDVDLEKYKSYINDFNHHSVREVNGKQWLEKLSGNDFSIVADPTILVEEDVWDNLANEVDFKGDYIFFYGVPFSPKTYDIVLDISKKLKMPVVMLDAKSYIYRGNFARGFKLWKHCSPSDYLGLIKGSKLVITTSFHGSIFASIFKKNFWAVTFKETNSDDDRIKTLFEQLNLSERLIYIENHADYDLLEDVDYSSYDETILKFRQRSFSFLDSALKD</sequence>
<dbReference type="AlphaFoldDB" id="A0A5P5X6E3"/>